<dbReference type="Proteomes" id="UP000029413">
    <property type="component" value="Chromosome 2"/>
</dbReference>
<name>A0AAN0RW56_9BURK</name>
<organism evidence="1 2">
    <name type="scientific">Burkholderia cenocepacia</name>
    <dbReference type="NCBI Taxonomy" id="95486"/>
    <lineage>
        <taxon>Bacteria</taxon>
        <taxon>Pseudomonadati</taxon>
        <taxon>Pseudomonadota</taxon>
        <taxon>Betaproteobacteria</taxon>
        <taxon>Burkholderiales</taxon>
        <taxon>Burkholderiaceae</taxon>
        <taxon>Burkholderia</taxon>
        <taxon>Burkholderia cepacia complex</taxon>
    </lineage>
</organism>
<dbReference type="KEGG" id="bcen:DM39_3865"/>
<gene>
    <name evidence="1" type="ORF">DM39_3865</name>
</gene>
<accession>A0AAN0RW56</accession>
<evidence type="ECO:0000313" key="2">
    <source>
        <dbReference type="Proteomes" id="UP000029413"/>
    </source>
</evidence>
<dbReference type="EMBL" id="CP007784">
    <property type="protein sequence ID" value="AIO35117.1"/>
    <property type="molecule type" value="Genomic_DNA"/>
</dbReference>
<proteinExistence type="predicted"/>
<dbReference type="Pfam" id="PF22535">
    <property type="entry name" value="DUF7003"/>
    <property type="match status" value="1"/>
</dbReference>
<dbReference type="InterPro" id="IPR054272">
    <property type="entry name" value="DUF7003"/>
</dbReference>
<reference evidence="1 2" key="1">
    <citation type="submission" date="2014-05" db="EMBL/GenBank/DDBJ databases">
        <authorList>
            <person name="Bishop-Lilly K.A."/>
            <person name="Broomall S.M."/>
            <person name="Chain P.S."/>
            <person name="Chertkov O."/>
            <person name="Coyne S.R."/>
            <person name="Daligault H.E."/>
            <person name="Davenport K.W."/>
            <person name="Erkkila T."/>
            <person name="Frey K.G."/>
            <person name="Gibbons H.S."/>
            <person name="Gu W."/>
            <person name="Jaissle J."/>
            <person name="Johnson S.L."/>
            <person name="Koroleva G.I."/>
            <person name="Ladner J.T."/>
            <person name="Lo C.-C."/>
            <person name="Minogue T.D."/>
            <person name="Munk C."/>
            <person name="Palacios G.F."/>
            <person name="Redden C.L."/>
            <person name="Rosenzweig C.N."/>
            <person name="Scholz M.B."/>
            <person name="Teshima H."/>
            <person name="Xu Y."/>
        </authorList>
    </citation>
    <scope>NUCLEOTIDE SEQUENCE [LARGE SCALE GENOMIC DNA]</scope>
    <source>
        <strain evidence="1 2">DDS 22E-1</strain>
    </source>
</reference>
<dbReference type="AlphaFoldDB" id="A0AAN0RW56"/>
<evidence type="ECO:0000313" key="1">
    <source>
        <dbReference type="EMBL" id="AIO35117.1"/>
    </source>
</evidence>
<sequence>MTIDGQSILSVLDDCCEQFSFPMLDNGYVYLAATRLSLYGGPADWTS</sequence>
<protein>
    <submittedName>
        <fullName evidence="1">Uncharacterized protein</fullName>
    </submittedName>
</protein>
<keyword evidence="2" id="KW-1185">Reference proteome</keyword>